<accession>A0ABY6IY85</accession>
<dbReference type="PANTHER" id="PTHR33204:SF39">
    <property type="entry name" value="TRANSCRIPTIONAL REGULATORY PROTEIN"/>
    <property type="match status" value="1"/>
</dbReference>
<keyword evidence="6" id="KW-1185">Reference proteome</keyword>
<dbReference type="Proteomes" id="UP001162741">
    <property type="component" value="Chromosome"/>
</dbReference>
<organism evidence="5 6">
    <name type="scientific">Chitinophaga horti</name>
    <dbReference type="NCBI Taxonomy" id="2920382"/>
    <lineage>
        <taxon>Bacteria</taxon>
        <taxon>Pseudomonadati</taxon>
        <taxon>Bacteroidota</taxon>
        <taxon>Chitinophagia</taxon>
        <taxon>Chitinophagales</taxon>
        <taxon>Chitinophagaceae</taxon>
        <taxon>Chitinophaga</taxon>
    </lineage>
</organism>
<feature type="domain" description="HTH hxlR-type" evidence="4">
    <location>
        <begin position="31"/>
        <end position="130"/>
    </location>
</feature>
<evidence type="ECO:0000256" key="1">
    <source>
        <dbReference type="ARBA" id="ARBA00023015"/>
    </source>
</evidence>
<name>A0ABY6IY85_9BACT</name>
<dbReference type="InterPro" id="IPR036388">
    <property type="entry name" value="WH-like_DNA-bd_sf"/>
</dbReference>
<dbReference type="EMBL" id="CP107006">
    <property type="protein sequence ID" value="UYQ92233.1"/>
    <property type="molecule type" value="Genomic_DNA"/>
</dbReference>
<evidence type="ECO:0000256" key="3">
    <source>
        <dbReference type="ARBA" id="ARBA00023163"/>
    </source>
</evidence>
<sequence>MIVTNTENQELTIENKIDKVFDMEHCEGILCPIKDILAHLGDKWSIFTILALGQNKVARFNELKKQVNGISQRMLTVTLRSLEENGLVSRQIYPEIPPRVEYALTSLGHSLLGQMLQLAEWATSHRDEIEEARQNFKEKKLVF</sequence>
<dbReference type="InterPro" id="IPR002577">
    <property type="entry name" value="HTH_HxlR"/>
</dbReference>
<reference evidence="5" key="1">
    <citation type="submission" date="2022-10" db="EMBL/GenBank/DDBJ databases">
        <title>Chitinophaga sp. nov., isolated from soil.</title>
        <authorList>
            <person name="Jeon C.O."/>
        </authorList>
    </citation>
    <scope>NUCLEOTIDE SEQUENCE</scope>
    <source>
        <strain evidence="5">R8</strain>
    </source>
</reference>
<keyword evidence="3" id="KW-0804">Transcription</keyword>
<gene>
    <name evidence="5" type="ORF">MKQ68_19285</name>
</gene>
<evidence type="ECO:0000259" key="4">
    <source>
        <dbReference type="PROSITE" id="PS51118"/>
    </source>
</evidence>
<evidence type="ECO:0000313" key="6">
    <source>
        <dbReference type="Proteomes" id="UP001162741"/>
    </source>
</evidence>
<dbReference type="RefSeq" id="WP_264280528.1">
    <property type="nucleotide sequence ID" value="NZ_CP107006.1"/>
</dbReference>
<keyword evidence="2" id="KW-0238">DNA-binding</keyword>
<dbReference type="InterPro" id="IPR036390">
    <property type="entry name" value="WH_DNA-bd_sf"/>
</dbReference>
<keyword evidence="1" id="KW-0805">Transcription regulation</keyword>
<proteinExistence type="predicted"/>
<protein>
    <submittedName>
        <fullName evidence="5">Helix-turn-helix transcriptional regulator</fullName>
    </submittedName>
</protein>
<dbReference type="PANTHER" id="PTHR33204">
    <property type="entry name" value="TRANSCRIPTIONAL REGULATOR, MARR FAMILY"/>
    <property type="match status" value="1"/>
</dbReference>
<dbReference type="PROSITE" id="PS51118">
    <property type="entry name" value="HTH_HXLR"/>
    <property type="match status" value="1"/>
</dbReference>
<dbReference type="SUPFAM" id="SSF46785">
    <property type="entry name" value="Winged helix' DNA-binding domain"/>
    <property type="match status" value="1"/>
</dbReference>
<evidence type="ECO:0000313" key="5">
    <source>
        <dbReference type="EMBL" id="UYQ92233.1"/>
    </source>
</evidence>
<evidence type="ECO:0000256" key="2">
    <source>
        <dbReference type="ARBA" id="ARBA00023125"/>
    </source>
</evidence>
<dbReference type="Pfam" id="PF01638">
    <property type="entry name" value="HxlR"/>
    <property type="match status" value="1"/>
</dbReference>
<dbReference type="Gene3D" id="1.10.10.10">
    <property type="entry name" value="Winged helix-like DNA-binding domain superfamily/Winged helix DNA-binding domain"/>
    <property type="match status" value="1"/>
</dbReference>